<evidence type="ECO:0000256" key="8">
    <source>
        <dbReference type="ARBA" id="ARBA00023180"/>
    </source>
</evidence>
<sequence length="487" mass="56195">MCSKCTDFQKKIWIFGCSTFFFLTALILGLLWPLISSNMLVKKLSLTPDSTNYKNWIRTPIPMYLELYLFNWTNADQVENYTIVKPNFQQLGPYTFKEVHERTKLIWNDNNTITFNQRRIWNFVPELSNGTLDDEVTNLNIITLIATDYLKNAPAWEKFIINGFLKMSSSFLWEHKKVRQLLFDGLNDRLLNLLRTIQNSSINIPFDKFGYFYNRNLSETYDGIFTMNTGVDDLNKLGELTLWNGKKNTGMYPGKCGNVYGTTGELWPATHENKTNITVFATDVCRSVTLQYDSPLELFEITGKKYIGDDRVFDNGVKYPEQSCYCTSDKCPSLAPGVFNVSQCKFGSPMFVSFPHFYLADESYLNKLTGLKPNKSEHEFYIALEPKTGIPLDIRAQLQINLKLEPIEGYKFYEKVPNMMVPMIWFRQRAQLTSELADQAKIALILPSVGTYIAVLFGLIAIVISIVSIIIFLKRYHQTNVYEELQE</sequence>
<evidence type="ECO:0000313" key="10">
    <source>
        <dbReference type="EMBL" id="JAB58930.1"/>
    </source>
</evidence>
<evidence type="ECO:0000256" key="7">
    <source>
        <dbReference type="ARBA" id="ARBA00023136"/>
    </source>
</evidence>
<reference evidence="10" key="1">
    <citation type="journal article" date="2014" name="Insect Biochem. Mol. Biol.">
        <title>An insight into the sialome of the frog biting fly, Corethrella appendiculata.</title>
        <authorList>
            <person name="Ribeiro J.M.C."/>
            <person name="Chagas A.C."/>
            <person name="Pham V.M."/>
            <person name="Lounibos L.P."/>
            <person name="Calvo E."/>
        </authorList>
    </citation>
    <scope>NUCLEOTIDE SEQUENCE</scope>
    <source>
        <tissue evidence="10">Salivary glands</tissue>
    </source>
</reference>
<accession>U5EZE5</accession>
<dbReference type="Pfam" id="PF01130">
    <property type="entry name" value="CD36"/>
    <property type="match status" value="1"/>
</dbReference>
<evidence type="ECO:0000256" key="1">
    <source>
        <dbReference type="ARBA" id="ARBA00003156"/>
    </source>
</evidence>
<keyword evidence="6 9" id="KW-1133">Transmembrane helix</keyword>
<dbReference type="PRINTS" id="PR01609">
    <property type="entry name" value="CD36FAMILY"/>
</dbReference>
<dbReference type="InterPro" id="IPR002159">
    <property type="entry name" value="CD36_fam"/>
</dbReference>
<evidence type="ECO:0000256" key="4">
    <source>
        <dbReference type="ARBA" id="ARBA00022475"/>
    </source>
</evidence>
<keyword evidence="5 9" id="KW-0812">Transmembrane</keyword>
<keyword evidence="4" id="KW-1003">Cell membrane</keyword>
<proteinExistence type="evidence at transcript level"/>
<evidence type="ECO:0000256" key="5">
    <source>
        <dbReference type="ARBA" id="ARBA00022692"/>
    </source>
</evidence>
<protein>
    <submittedName>
        <fullName evidence="10">Putative plasma membrane glycoprotein cd36</fullName>
    </submittedName>
</protein>
<organism evidence="10">
    <name type="scientific">Corethrella appendiculata</name>
    <dbReference type="NCBI Taxonomy" id="1370023"/>
    <lineage>
        <taxon>Eukaryota</taxon>
        <taxon>Metazoa</taxon>
        <taxon>Ecdysozoa</taxon>
        <taxon>Arthropoda</taxon>
        <taxon>Hexapoda</taxon>
        <taxon>Insecta</taxon>
        <taxon>Pterygota</taxon>
        <taxon>Neoptera</taxon>
        <taxon>Endopterygota</taxon>
        <taxon>Diptera</taxon>
        <taxon>Nematocera</taxon>
        <taxon>Culicoidea</taxon>
        <taxon>Chaoboridae</taxon>
        <taxon>Corethrella</taxon>
    </lineage>
</organism>
<comment type="subcellular location">
    <subcellularLocation>
        <location evidence="2">Cell membrane</location>
    </subcellularLocation>
</comment>
<dbReference type="GO" id="GO:0005886">
    <property type="term" value="C:plasma membrane"/>
    <property type="evidence" value="ECO:0007669"/>
    <property type="project" value="UniProtKB-SubCell"/>
</dbReference>
<comment type="function">
    <text evidence="1">Plays an olfactory role that is not restricted to pheromone sensitivity.</text>
</comment>
<evidence type="ECO:0000256" key="6">
    <source>
        <dbReference type="ARBA" id="ARBA00022989"/>
    </source>
</evidence>
<keyword evidence="8" id="KW-0325">Glycoprotein</keyword>
<dbReference type="PANTHER" id="PTHR11923">
    <property type="entry name" value="SCAVENGER RECEPTOR CLASS B TYPE-1 SR-B1"/>
    <property type="match status" value="1"/>
</dbReference>
<evidence type="ECO:0000256" key="9">
    <source>
        <dbReference type="SAM" id="Phobius"/>
    </source>
</evidence>
<evidence type="ECO:0000256" key="2">
    <source>
        <dbReference type="ARBA" id="ARBA00004236"/>
    </source>
</evidence>
<dbReference type="AlphaFoldDB" id="U5EZE5"/>
<dbReference type="PANTHER" id="PTHR11923:SF114">
    <property type="entry name" value="FI02050P-RELATED"/>
    <property type="match status" value="1"/>
</dbReference>
<dbReference type="GO" id="GO:0005737">
    <property type="term" value="C:cytoplasm"/>
    <property type="evidence" value="ECO:0007669"/>
    <property type="project" value="TreeGrafter"/>
</dbReference>
<feature type="transmembrane region" description="Helical" evidence="9">
    <location>
        <begin position="449"/>
        <end position="473"/>
    </location>
</feature>
<keyword evidence="7 9" id="KW-0472">Membrane</keyword>
<feature type="transmembrane region" description="Helical" evidence="9">
    <location>
        <begin position="12"/>
        <end position="35"/>
    </location>
</feature>
<comment type="similarity">
    <text evidence="3">Belongs to the CD36 family.</text>
</comment>
<dbReference type="GO" id="GO:0005044">
    <property type="term" value="F:scavenger receptor activity"/>
    <property type="evidence" value="ECO:0007669"/>
    <property type="project" value="TreeGrafter"/>
</dbReference>
<evidence type="ECO:0000256" key="3">
    <source>
        <dbReference type="ARBA" id="ARBA00010532"/>
    </source>
</evidence>
<name>U5EZE5_9DIPT</name>
<dbReference type="EMBL" id="GANO01000941">
    <property type="protein sequence ID" value="JAB58930.1"/>
    <property type="molecule type" value="mRNA"/>
</dbReference>